<dbReference type="GO" id="GO:0003723">
    <property type="term" value="F:RNA binding"/>
    <property type="evidence" value="ECO:0007669"/>
    <property type="project" value="UniProtKB-KW"/>
</dbReference>
<keyword evidence="15" id="KW-0391">Immunity</keyword>
<dbReference type="PRINTS" id="PR00019">
    <property type="entry name" value="LEURICHRPT"/>
</dbReference>
<keyword evidence="28" id="KW-1185">Reference proteome</keyword>
<evidence type="ECO:0000313" key="29">
    <source>
        <dbReference type="RefSeq" id="XP_008280297.1"/>
    </source>
</evidence>
<keyword evidence="18 24" id="KW-0472">Membrane</keyword>
<dbReference type="Gene3D" id="3.40.50.10140">
    <property type="entry name" value="Toll/interleukin-1 receptor homology (TIR) domain"/>
    <property type="match status" value="1"/>
</dbReference>
<sequence>MCSPRSCLLSWALIMCCLMMGPSYYVAAVKKNSCHVQDGRADCSHLSLREIPPDLPTNIFSLDISHNRLVGLPPVSLKLYPGLVHLDASYNSISKLEEGLCQTLPLLQTLNLKHNQVHLLKNEDLSHCTNLISLNMASNRLKLEGEPFSGLQSLKFLDVSINKLQSATLGSQPQLPRLVKLNLAFNEFTALKREDFSFLNQSSFLQLLNLSSVPLNTLETGCFKPISGLRTLILDGSKIGTRVISKVCSALSDTAIDALSLKKMNLITLTNTTFIGLNKTNVTFLDLSSNSMSKIEDGSFQWLPKLQTLIMSDNNLKRLTNSSFMGLESLKKLQLTKALVKSSSSPIINDFSFQPLSSLESLILAGNKALRITEHTFTGLTSLTELDLSGSSYTSLKYMTNRTLISLAGSPLTKLNLIGTDINLINNGSFSFLRNLTILLLDYNFIRQSLTGGEFEGLDKVQEIHMSNNYQSVTLSSGSFVGVPGLRVLTLGKSLRAEALNQDPSPFRFLSNLTILDLSNNNIANIKESMLEGTVNLKVLKLQHNNLARLWKSANLGGPVFFLKYTRNLINLQLDYNGFDEIPVEALRGLTSLEELSLTNNLLNSLKDSVFDDLTSLRVLRLQKNLITAVRPEVFKTPMSNLSLLVMEKNPFDCTCDSILWFTTWLNKTNMTSVPGLKDQYKCNTPLTYFNRSIMDFDPLSCKDMTPFQALYILSSTAVITLIVIALLVRFHGWRIQFYWNILINRTLGYSDAKLEEGREFEYDAYVVYADRDASWVERRLVPLENEMCRFCLEDRDSVIGMPQLESIVDNMNKSRKILFVVTESLLKDPWCRRFKVYQALHQVIEASRDSVVLVFLQDVHDYKLSRSLFLRRGMLRSCCVLDWPVHKERVPAFHQKLLIALGMTNRLQD</sequence>
<dbReference type="GO" id="GO:0046330">
    <property type="term" value="P:positive regulation of JNK cascade"/>
    <property type="evidence" value="ECO:0007669"/>
    <property type="project" value="UniProtKB-ARBA"/>
</dbReference>
<dbReference type="Gene3D" id="3.80.10.10">
    <property type="entry name" value="Ribonuclease Inhibitor"/>
    <property type="match status" value="1"/>
</dbReference>
<dbReference type="GO" id="GO:0045087">
    <property type="term" value="P:innate immune response"/>
    <property type="evidence" value="ECO:0007669"/>
    <property type="project" value="UniProtKB-KW"/>
</dbReference>
<evidence type="ECO:0000256" key="7">
    <source>
        <dbReference type="ARBA" id="ARBA00022588"/>
    </source>
</evidence>
<dbReference type="GeneID" id="103357492"/>
<keyword evidence="12" id="KW-0967">Endosome</keyword>
<dbReference type="RefSeq" id="XP_008280298.1">
    <property type="nucleotide sequence ID" value="XM_008282076.1"/>
</dbReference>
<dbReference type="GO" id="GO:0010008">
    <property type="term" value="C:endosome membrane"/>
    <property type="evidence" value="ECO:0007669"/>
    <property type="project" value="UniProtKB-SubCell"/>
</dbReference>
<dbReference type="GO" id="GO:0043123">
    <property type="term" value="P:positive regulation of canonical NF-kappaB signal transduction"/>
    <property type="evidence" value="ECO:0007669"/>
    <property type="project" value="UniProtKB-ARBA"/>
</dbReference>
<keyword evidence="5" id="KW-1017">Isopeptide bond</keyword>
<dbReference type="Pfam" id="PF13855">
    <property type="entry name" value="LRR_8"/>
    <property type="match status" value="5"/>
</dbReference>
<proteinExistence type="inferred from homology"/>
<accession>A0A3B5AZZ4</accession>
<dbReference type="SUPFAM" id="SSF52058">
    <property type="entry name" value="L domain-like"/>
    <property type="match status" value="2"/>
</dbReference>
<keyword evidence="9 24" id="KW-0812">Transmembrane</keyword>
<dbReference type="GO" id="GO:0032728">
    <property type="term" value="P:positive regulation of interferon-beta production"/>
    <property type="evidence" value="ECO:0007669"/>
    <property type="project" value="UniProtKB-ARBA"/>
</dbReference>
<dbReference type="GO" id="GO:0005886">
    <property type="term" value="C:plasma membrane"/>
    <property type="evidence" value="ECO:0007669"/>
    <property type="project" value="TreeGrafter"/>
</dbReference>
<evidence type="ECO:0000256" key="9">
    <source>
        <dbReference type="ARBA" id="ARBA00022692"/>
    </source>
</evidence>
<dbReference type="GO" id="GO:0032722">
    <property type="term" value="P:positive regulation of chemokine production"/>
    <property type="evidence" value="ECO:0007669"/>
    <property type="project" value="UniProtKB-ARBA"/>
</dbReference>
<dbReference type="GO" id="GO:0043330">
    <property type="term" value="P:response to exogenous dsRNA"/>
    <property type="evidence" value="ECO:0007669"/>
    <property type="project" value="UniProtKB-ARBA"/>
</dbReference>
<dbReference type="Ensembl" id="ENSSPAT00000026933.1">
    <property type="protein sequence ID" value="ENSSPAP00000026500.1"/>
    <property type="gene ID" value="ENSSPAG00000019984.1"/>
</dbReference>
<evidence type="ECO:0000256" key="5">
    <source>
        <dbReference type="ARBA" id="ARBA00022499"/>
    </source>
</evidence>
<dbReference type="FunFam" id="3.40.50.10140:FF:000008">
    <property type="entry name" value="Toll-like receptor 3"/>
    <property type="match status" value="1"/>
</dbReference>
<keyword evidence="17 24" id="KW-1133">Transmembrane helix</keyword>
<keyword evidence="16" id="KW-0694">RNA-binding</keyword>
<protein>
    <recommendedName>
        <fullName evidence="23">Toll-like receptor 3</fullName>
    </recommendedName>
</protein>
<comment type="similarity">
    <text evidence="4">Belongs to the Toll-like receptor family.</text>
</comment>
<keyword evidence="21" id="KW-0325">Glycoprotein</keyword>
<dbReference type="SUPFAM" id="SSF52200">
    <property type="entry name" value="Toll/Interleukin receptor TIR domain"/>
    <property type="match status" value="1"/>
</dbReference>
<evidence type="ECO:0000256" key="8">
    <source>
        <dbReference type="ARBA" id="ARBA00022614"/>
    </source>
</evidence>
<dbReference type="PROSITE" id="PS50104">
    <property type="entry name" value="TIR"/>
    <property type="match status" value="1"/>
</dbReference>
<dbReference type="PROSITE" id="PS51450">
    <property type="entry name" value="LRR"/>
    <property type="match status" value="3"/>
</dbReference>
<dbReference type="PANTHER" id="PTHR24365">
    <property type="entry name" value="TOLL-LIKE RECEPTOR"/>
    <property type="match status" value="1"/>
</dbReference>
<dbReference type="GO" id="GO:0002224">
    <property type="term" value="P:toll-like receptor signaling pathway"/>
    <property type="evidence" value="ECO:0007669"/>
    <property type="project" value="TreeGrafter"/>
</dbReference>
<dbReference type="FunFam" id="3.80.10.10:FF:000137">
    <property type="entry name" value="Toll-like receptor 3"/>
    <property type="match status" value="1"/>
</dbReference>
<evidence type="ECO:0000256" key="14">
    <source>
        <dbReference type="ARBA" id="ARBA00022843"/>
    </source>
</evidence>
<dbReference type="OrthoDB" id="676979at2759"/>
<dbReference type="SMART" id="SM00365">
    <property type="entry name" value="LRR_SD22"/>
    <property type="match status" value="5"/>
</dbReference>
<evidence type="ECO:0000256" key="11">
    <source>
        <dbReference type="ARBA" id="ARBA00022737"/>
    </source>
</evidence>
<evidence type="ECO:0000256" key="20">
    <source>
        <dbReference type="ARBA" id="ARBA00023170"/>
    </source>
</evidence>
<evidence type="ECO:0000256" key="24">
    <source>
        <dbReference type="SAM" id="Phobius"/>
    </source>
</evidence>
<feature type="transmembrane region" description="Helical" evidence="24">
    <location>
        <begin position="710"/>
        <end position="729"/>
    </location>
</feature>
<evidence type="ECO:0000313" key="28">
    <source>
        <dbReference type="Proteomes" id="UP000694891"/>
    </source>
</evidence>
<comment type="subcellular location">
    <subcellularLocation>
        <location evidence="2">Early endosome</location>
    </subcellularLocation>
    <subcellularLocation>
        <location evidence="1">Endoplasmic reticulum membrane</location>
        <topology evidence="1">Single-pass type I membrane protein</topology>
    </subcellularLocation>
    <subcellularLocation>
        <location evidence="3">Endosome membrane</location>
    </subcellularLocation>
</comment>
<dbReference type="InterPro" id="IPR003591">
    <property type="entry name" value="Leu-rich_rpt_typical-subtyp"/>
</dbReference>
<dbReference type="RefSeq" id="XP_008280297.1">
    <property type="nucleotide sequence ID" value="XM_008282075.1"/>
</dbReference>
<dbReference type="GO" id="GO:0035556">
    <property type="term" value="P:intracellular signal transduction"/>
    <property type="evidence" value="ECO:0007669"/>
    <property type="project" value="UniProtKB-ARBA"/>
</dbReference>
<dbReference type="GO" id="GO:0004888">
    <property type="term" value="F:transmembrane signaling receptor activity"/>
    <property type="evidence" value="ECO:0007669"/>
    <property type="project" value="UniProtKB-ARBA"/>
</dbReference>
<dbReference type="InterPro" id="IPR032675">
    <property type="entry name" value="LRR_dom_sf"/>
</dbReference>
<dbReference type="GO" id="GO:0051607">
    <property type="term" value="P:defense response to virus"/>
    <property type="evidence" value="ECO:0007669"/>
    <property type="project" value="UniProtKB-ARBA"/>
</dbReference>
<evidence type="ECO:0000313" key="27">
    <source>
        <dbReference type="Ensembl" id="ENSSPAP00000026500.1"/>
    </source>
</evidence>
<dbReference type="Pfam" id="PF01582">
    <property type="entry name" value="TIR"/>
    <property type="match status" value="1"/>
</dbReference>
<evidence type="ECO:0000256" key="12">
    <source>
        <dbReference type="ARBA" id="ARBA00022753"/>
    </source>
</evidence>
<evidence type="ECO:0000256" key="21">
    <source>
        <dbReference type="ARBA" id="ARBA00023180"/>
    </source>
</evidence>
<keyword evidence="14" id="KW-0832">Ubl conjugation</keyword>
<keyword evidence="6" id="KW-0597">Phosphoprotein</keyword>
<organism evidence="27">
    <name type="scientific">Stegastes partitus</name>
    <name type="common">bicolor damselfish</name>
    <dbReference type="NCBI Taxonomy" id="144197"/>
    <lineage>
        <taxon>Eukaryota</taxon>
        <taxon>Metazoa</taxon>
        <taxon>Chordata</taxon>
        <taxon>Craniata</taxon>
        <taxon>Vertebrata</taxon>
        <taxon>Euteleostomi</taxon>
        <taxon>Actinopterygii</taxon>
        <taxon>Neopterygii</taxon>
        <taxon>Teleostei</taxon>
        <taxon>Neoteleostei</taxon>
        <taxon>Acanthomorphata</taxon>
        <taxon>Ovalentaria</taxon>
        <taxon>Pomacentridae</taxon>
        <taxon>Stegastes</taxon>
    </lineage>
</organism>
<keyword evidence="13" id="KW-0256">Endoplasmic reticulum</keyword>
<evidence type="ECO:0000256" key="3">
    <source>
        <dbReference type="ARBA" id="ARBA00004608"/>
    </source>
</evidence>
<dbReference type="PANTHER" id="PTHR24365:SF524">
    <property type="entry name" value="TOLL-LIKE RECEPTOR 3"/>
    <property type="match status" value="1"/>
</dbReference>
<keyword evidence="10 25" id="KW-0732">Signal</keyword>
<gene>
    <name evidence="29 30" type="primary">tlr3</name>
</gene>
<dbReference type="SMART" id="SM00255">
    <property type="entry name" value="TIR"/>
    <property type="match status" value="1"/>
</dbReference>
<evidence type="ECO:0000256" key="17">
    <source>
        <dbReference type="ARBA" id="ARBA00022989"/>
    </source>
</evidence>
<dbReference type="InterPro" id="IPR041015">
    <property type="entry name" value="TLR3_TMD"/>
</dbReference>
<evidence type="ECO:0000256" key="4">
    <source>
        <dbReference type="ARBA" id="ARBA00009634"/>
    </source>
</evidence>
<evidence type="ECO:0000313" key="30">
    <source>
        <dbReference type="RefSeq" id="XP_008280298.1"/>
    </source>
</evidence>
<dbReference type="AlphaFoldDB" id="A0A3B5AZZ4"/>
<reference evidence="29 30" key="2">
    <citation type="submission" date="2025-04" db="UniProtKB">
        <authorList>
            <consortium name="RefSeq"/>
        </authorList>
    </citation>
    <scope>IDENTIFICATION</scope>
</reference>
<evidence type="ECO:0000256" key="6">
    <source>
        <dbReference type="ARBA" id="ARBA00022553"/>
    </source>
</evidence>
<dbReference type="Proteomes" id="UP000694891">
    <property type="component" value="Unplaced"/>
</dbReference>
<dbReference type="GO" id="GO:0005769">
    <property type="term" value="C:early endosome"/>
    <property type="evidence" value="ECO:0007669"/>
    <property type="project" value="UniProtKB-SubCell"/>
</dbReference>
<evidence type="ECO:0000259" key="26">
    <source>
        <dbReference type="PROSITE" id="PS50104"/>
    </source>
</evidence>
<dbReference type="InterPro" id="IPR001611">
    <property type="entry name" value="Leu-rich_rpt"/>
</dbReference>
<evidence type="ECO:0000256" key="15">
    <source>
        <dbReference type="ARBA" id="ARBA00022859"/>
    </source>
</evidence>
<dbReference type="GO" id="GO:0005789">
    <property type="term" value="C:endoplasmic reticulum membrane"/>
    <property type="evidence" value="ECO:0007669"/>
    <property type="project" value="UniProtKB-SubCell"/>
</dbReference>
<keyword evidence="11" id="KW-0677">Repeat</keyword>
<evidence type="ECO:0000256" key="1">
    <source>
        <dbReference type="ARBA" id="ARBA00004115"/>
    </source>
</evidence>
<evidence type="ECO:0000256" key="2">
    <source>
        <dbReference type="ARBA" id="ARBA00004412"/>
    </source>
</evidence>
<evidence type="ECO:0000256" key="22">
    <source>
        <dbReference type="ARBA" id="ARBA00023198"/>
    </source>
</evidence>
<reference evidence="27" key="1">
    <citation type="submission" date="2023-09" db="UniProtKB">
        <authorList>
            <consortium name="Ensembl"/>
        </authorList>
    </citation>
    <scope>IDENTIFICATION</scope>
</reference>
<name>A0A3B5AZZ4_9TELE</name>
<dbReference type="STRING" id="144197.ENSSPAP00000026500"/>
<evidence type="ECO:0000256" key="18">
    <source>
        <dbReference type="ARBA" id="ARBA00023136"/>
    </source>
</evidence>
<feature type="chain" id="PRO_5044592142" description="Toll-like receptor 3" evidence="25">
    <location>
        <begin position="28"/>
        <end position="910"/>
    </location>
</feature>
<keyword evidence="19" id="KW-1015">Disulfide bond</keyword>
<dbReference type="GO" id="GO:0038187">
    <property type="term" value="F:pattern recognition receptor activity"/>
    <property type="evidence" value="ECO:0007669"/>
    <property type="project" value="UniProtKB-ARBA"/>
</dbReference>
<evidence type="ECO:0000256" key="10">
    <source>
        <dbReference type="ARBA" id="ARBA00022729"/>
    </source>
</evidence>
<keyword evidence="20" id="KW-0675">Receptor</keyword>
<evidence type="ECO:0000256" key="25">
    <source>
        <dbReference type="SAM" id="SignalP"/>
    </source>
</evidence>
<evidence type="ECO:0000256" key="23">
    <source>
        <dbReference type="ARBA" id="ARBA00072834"/>
    </source>
</evidence>
<keyword evidence="8" id="KW-0433">Leucine-rich repeat</keyword>
<keyword evidence="22" id="KW-0395">Inflammatory response</keyword>
<dbReference type="SMART" id="SM00369">
    <property type="entry name" value="LRR_TYP"/>
    <property type="match status" value="13"/>
</dbReference>
<dbReference type="CTD" id="7098"/>
<dbReference type="InterPro" id="IPR035897">
    <property type="entry name" value="Toll_tir_struct_dom_sf"/>
</dbReference>
<feature type="domain" description="TIR" evidence="26">
    <location>
        <begin position="761"/>
        <end position="902"/>
    </location>
</feature>
<evidence type="ECO:0000256" key="19">
    <source>
        <dbReference type="ARBA" id="ARBA00023157"/>
    </source>
</evidence>
<dbReference type="Pfam" id="PF17968">
    <property type="entry name" value="Tlr3_TMD"/>
    <property type="match status" value="1"/>
</dbReference>
<evidence type="ECO:0000256" key="16">
    <source>
        <dbReference type="ARBA" id="ARBA00022884"/>
    </source>
</evidence>
<dbReference type="GeneTree" id="ENSGT00940000166529"/>
<dbReference type="GO" id="GO:0032755">
    <property type="term" value="P:positive regulation of interleukin-6 production"/>
    <property type="evidence" value="ECO:0007669"/>
    <property type="project" value="UniProtKB-ARBA"/>
</dbReference>
<dbReference type="GO" id="GO:0090594">
    <property type="term" value="P:inflammatory response to wounding"/>
    <property type="evidence" value="ECO:0007669"/>
    <property type="project" value="UniProtKB-ARBA"/>
</dbReference>
<keyword evidence="7" id="KW-0399">Innate immunity</keyword>
<evidence type="ECO:0000256" key="13">
    <source>
        <dbReference type="ARBA" id="ARBA00022824"/>
    </source>
</evidence>
<feature type="signal peptide" evidence="25">
    <location>
        <begin position="1"/>
        <end position="27"/>
    </location>
</feature>
<dbReference type="InterPro" id="IPR000157">
    <property type="entry name" value="TIR_dom"/>
</dbReference>